<dbReference type="PANTHER" id="PTHR33264:SF27">
    <property type="entry name" value="TRANSMEMBRANE PROTEIN"/>
    <property type="match status" value="1"/>
</dbReference>
<dbReference type="AlphaFoldDB" id="A0A2C9VQ96"/>
<evidence type="ECO:0000313" key="3">
    <source>
        <dbReference type="Proteomes" id="UP000091857"/>
    </source>
</evidence>
<feature type="transmembrane region" description="Helical" evidence="1">
    <location>
        <begin position="12"/>
        <end position="33"/>
    </location>
</feature>
<gene>
    <name evidence="2" type="ORF">MANES_06G075900v8</name>
</gene>
<keyword evidence="1" id="KW-0812">Transmembrane</keyword>
<name>A0A2C9VQ96_MANES</name>
<keyword evidence="1" id="KW-0472">Membrane</keyword>
<accession>A0A2C9VQ96</accession>
<protein>
    <submittedName>
        <fullName evidence="2">Uncharacterized protein</fullName>
    </submittedName>
</protein>
<keyword evidence="1" id="KW-1133">Transmembrane helix</keyword>
<dbReference type="Gramene" id="Manes.06G075900.1.v8.1">
    <property type="protein sequence ID" value="Manes.06G075900.1.v8.1.CDS.1"/>
    <property type="gene ID" value="Manes.06G075900.v8.1"/>
</dbReference>
<sequence length="153" mass="17512">MEDWNVLAADCVVISCCCQCLILQVIIFILLKLPCKLIRKIKKCAKKRFRTRDRKKRPESVKGRFLEDFVEIHEGSMRIQIEELQGGHGFGDCMREVERVLDDFSQKGEFAFGSFWGRQGLGGSSICVGKQEVDISLVQFELVEIVDSFRCSN</sequence>
<organism evidence="2 3">
    <name type="scientific">Manihot esculenta</name>
    <name type="common">Cassava</name>
    <name type="synonym">Jatropha manihot</name>
    <dbReference type="NCBI Taxonomy" id="3983"/>
    <lineage>
        <taxon>Eukaryota</taxon>
        <taxon>Viridiplantae</taxon>
        <taxon>Streptophyta</taxon>
        <taxon>Embryophyta</taxon>
        <taxon>Tracheophyta</taxon>
        <taxon>Spermatophyta</taxon>
        <taxon>Magnoliopsida</taxon>
        <taxon>eudicotyledons</taxon>
        <taxon>Gunneridae</taxon>
        <taxon>Pentapetalae</taxon>
        <taxon>rosids</taxon>
        <taxon>fabids</taxon>
        <taxon>Malpighiales</taxon>
        <taxon>Euphorbiaceae</taxon>
        <taxon>Crotonoideae</taxon>
        <taxon>Manihoteae</taxon>
        <taxon>Manihot</taxon>
    </lineage>
</organism>
<dbReference type="Proteomes" id="UP000091857">
    <property type="component" value="Chromosome 6"/>
</dbReference>
<comment type="caution">
    <text evidence="2">The sequence shown here is derived from an EMBL/GenBank/DDBJ whole genome shotgun (WGS) entry which is preliminary data.</text>
</comment>
<proteinExistence type="predicted"/>
<dbReference type="PANTHER" id="PTHR33264">
    <property type="entry name" value="EXPRESSED PROTEIN"/>
    <property type="match status" value="1"/>
</dbReference>
<evidence type="ECO:0000313" key="2">
    <source>
        <dbReference type="EMBL" id="OAY47388.1"/>
    </source>
</evidence>
<keyword evidence="3" id="KW-1185">Reference proteome</keyword>
<reference evidence="3" key="1">
    <citation type="journal article" date="2016" name="Nat. Biotechnol.">
        <title>Sequencing wild and cultivated cassava and related species reveals extensive interspecific hybridization and genetic diversity.</title>
        <authorList>
            <person name="Bredeson J.V."/>
            <person name="Lyons J.B."/>
            <person name="Prochnik S.E."/>
            <person name="Wu G.A."/>
            <person name="Ha C.M."/>
            <person name="Edsinger-Gonzales E."/>
            <person name="Grimwood J."/>
            <person name="Schmutz J."/>
            <person name="Rabbi I.Y."/>
            <person name="Egesi C."/>
            <person name="Nauluvula P."/>
            <person name="Lebot V."/>
            <person name="Ndunguru J."/>
            <person name="Mkamilo G."/>
            <person name="Bart R.S."/>
            <person name="Setter T.L."/>
            <person name="Gleadow R.M."/>
            <person name="Kulakow P."/>
            <person name="Ferguson M.E."/>
            <person name="Rounsley S."/>
            <person name="Rokhsar D.S."/>
        </authorList>
    </citation>
    <scope>NUCLEOTIDE SEQUENCE [LARGE SCALE GENOMIC DNA]</scope>
    <source>
        <strain evidence="3">cv. AM560-2</strain>
    </source>
</reference>
<dbReference type="OrthoDB" id="1914633at2759"/>
<dbReference type="EMBL" id="CM004392">
    <property type="protein sequence ID" value="OAY47388.1"/>
    <property type="molecule type" value="Genomic_DNA"/>
</dbReference>
<evidence type="ECO:0000256" key="1">
    <source>
        <dbReference type="SAM" id="Phobius"/>
    </source>
</evidence>